<feature type="transmembrane region" description="Helical" evidence="1">
    <location>
        <begin position="50"/>
        <end position="68"/>
    </location>
</feature>
<evidence type="ECO:0000256" key="1">
    <source>
        <dbReference type="SAM" id="Phobius"/>
    </source>
</evidence>
<dbReference type="AlphaFoldDB" id="A8F5Y6"/>
<evidence type="ECO:0008006" key="4">
    <source>
        <dbReference type="Google" id="ProtNLM"/>
    </source>
</evidence>
<dbReference type="OrthoDB" id="9784805at2"/>
<gene>
    <name evidence="2" type="ordered locus">Tlet_1004</name>
</gene>
<dbReference type="InterPro" id="IPR010787">
    <property type="entry name" value="DUF1385"/>
</dbReference>
<keyword evidence="1" id="KW-0812">Transmembrane</keyword>
<keyword evidence="1" id="KW-1133">Transmembrane helix</keyword>
<proteinExistence type="predicted"/>
<feature type="transmembrane region" description="Helical" evidence="1">
    <location>
        <begin position="186"/>
        <end position="205"/>
    </location>
</feature>
<protein>
    <recommendedName>
        <fullName evidence="4">DUF1385 domain-containing protein</fullName>
    </recommendedName>
</protein>
<evidence type="ECO:0000313" key="2">
    <source>
        <dbReference type="EMBL" id="ABV33570.1"/>
    </source>
</evidence>
<organism evidence="2 3">
    <name type="scientific">Pseudothermotoga lettingae (strain ATCC BAA-301 / DSM 14385 / NBRC 107922 / TMO)</name>
    <name type="common">Thermotoga lettingae</name>
    <dbReference type="NCBI Taxonomy" id="416591"/>
    <lineage>
        <taxon>Bacteria</taxon>
        <taxon>Thermotogati</taxon>
        <taxon>Thermotogota</taxon>
        <taxon>Thermotogae</taxon>
        <taxon>Thermotogales</taxon>
        <taxon>Thermotogaceae</taxon>
        <taxon>Pseudothermotoga</taxon>
    </lineage>
</organism>
<dbReference type="HOGENOM" id="CLU_038140_0_0_0"/>
<dbReference type="PANTHER" id="PTHR42867:SF1">
    <property type="entry name" value="MEMBRANE PROTEIN-RELATED"/>
    <property type="match status" value="1"/>
</dbReference>
<dbReference type="STRING" id="416591.Tlet_1004"/>
<dbReference type="PANTHER" id="PTHR42867">
    <property type="entry name" value="MEMBRANE PROTEIN-RELATED"/>
    <property type="match status" value="1"/>
</dbReference>
<dbReference type="EMBL" id="CP000812">
    <property type="protein sequence ID" value="ABV33570.1"/>
    <property type="molecule type" value="Genomic_DNA"/>
</dbReference>
<dbReference type="Pfam" id="PF07136">
    <property type="entry name" value="DUF1385"/>
    <property type="match status" value="1"/>
</dbReference>
<accession>A8F5Y6</accession>
<dbReference type="eggNOG" id="COG3872">
    <property type="taxonomic scope" value="Bacteria"/>
</dbReference>
<reference evidence="2 3" key="2">
    <citation type="journal article" date="2009" name="Proc. Natl. Acad. Sci. U.S.A.">
        <title>On the chimeric nature, thermophilic origin, and phylogenetic placement of the Thermotogales.</title>
        <authorList>
            <person name="Zhaxybayeva O."/>
            <person name="Swithers K.S."/>
            <person name="Lapierre P."/>
            <person name="Fournier G.P."/>
            <person name="Bickhart D.M."/>
            <person name="DeBoy R.T."/>
            <person name="Nelson K.E."/>
            <person name="Nesbo C.L."/>
            <person name="Doolittle W.F."/>
            <person name="Gogarten J.P."/>
            <person name="Noll K.M."/>
        </authorList>
    </citation>
    <scope>NUCLEOTIDE SEQUENCE [LARGE SCALE GENOMIC DNA]</scope>
    <source>
        <strain evidence="3">ATCC BAA-301 / DSM 14385 / NBRC 107922 / TMO</strain>
    </source>
</reference>
<feature type="transmembrane region" description="Helical" evidence="1">
    <location>
        <begin position="126"/>
        <end position="143"/>
    </location>
</feature>
<feature type="transmembrane region" description="Helical" evidence="1">
    <location>
        <begin position="89"/>
        <end position="114"/>
    </location>
</feature>
<keyword evidence="3" id="KW-1185">Reference proteome</keyword>
<name>A8F5Y6_PSELT</name>
<dbReference type="KEGG" id="tle:Tlet_1004"/>
<dbReference type="Proteomes" id="UP000002016">
    <property type="component" value="Chromosome"/>
</dbReference>
<evidence type="ECO:0000313" key="3">
    <source>
        <dbReference type="Proteomes" id="UP000002016"/>
    </source>
</evidence>
<sequence length="296" mass="32898">MKVGGQAVIEGVLMMGKKVVVAVRNSEGKIVIEEIAKKSPSQSKFFKIPFLRGIVSLFYSLYYGIYALDRSAEISSGQKMKKSETFWSIFLAVVMAVGLFIISPVMITNLLGFLKQNEFLFSLTEGLIRIAMFLIYVGIISFLKDVKRIFQYHGAEHMSIHTYEAGEELTVENAVKHSTIHPRCGTNFAMIFLIASIIVFSLLGIVKPNSLAWRVVIRVVFIPLVIGVAYEFLRISARRSKISKIFILPGLLLQKLTTAQPDESQLAVAIAALKEAISEENSADAQVDHEGPEFFG</sequence>
<keyword evidence="1" id="KW-0472">Membrane</keyword>
<reference evidence="2 3" key="1">
    <citation type="submission" date="2007-08" db="EMBL/GenBank/DDBJ databases">
        <title>Complete sequence of Thermotoga lettingae TMO.</title>
        <authorList>
            <consortium name="US DOE Joint Genome Institute"/>
            <person name="Copeland A."/>
            <person name="Lucas S."/>
            <person name="Lapidus A."/>
            <person name="Barry K."/>
            <person name="Glavina del Rio T."/>
            <person name="Dalin E."/>
            <person name="Tice H."/>
            <person name="Pitluck S."/>
            <person name="Foster B."/>
            <person name="Bruce D."/>
            <person name="Schmutz J."/>
            <person name="Larimer F."/>
            <person name="Land M."/>
            <person name="Hauser L."/>
            <person name="Kyrpides N."/>
            <person name="Mikhailova N."/>
            <person name="Nelson K."/>
            <person name="Gogarten J.P."/>
            <person name="Noll K."/>
            <person name="Richardson P."/>
        </authorList>
    </citation>
    <scope>NUCLEOTIDE SEQUENCE [LARGE SCALE GENOMIC DNA]</scope>
    <source>
        <strain evidence="3">ATCC BAA-301 / DSM 14385 / NBRC 107922 / TMO</strain>
    </source>
</reference>
<feature type="transmembrane region" description="Helical" evidence="1">
    <location>
        <begin position="211"/>
        <end position="233"/>
    </location>
</feature>
<dbReference type="RefSeq" id="WP_012003051.1">
    <property type="nucleotide sequence ID" value="NC_009828.1"/>
</dbReference>